<evidence type="ECO:0000313" key="1">
    <source>
        <dbReference type="EMBL" id="KDP30033.1"/>
    </source>
</evidence>
<dbReference type="AlphaFoldDB" id="A0A067K4P6"/>
<dbReference type="EMBL" id="KK914717">
    <property type="protein sequence ID" value="KDP30033.1"/>
    <property type="molecule type" value="Genomic_DNA"/>
</dbReference>
<protein>
    <submittedName>
        <fullName evidence="1">Uncharacterized protein</fullName>
    </submittedName>
</protein>
<reference evidence="1 2" key="1">
    <citation type="journal article" date="2014" name="PLoS ONE">
        <title>Global Analysis of Gene Expression Profiles in Physic Nut (Jatropha curcas L.) Seedlings Exposed to Salt Stress.</title>
        <authorList>
            <person name="Zhang L."/>
            <person name="Zhang C."/>
            <person name="Wu P."/>
            <person name="Chen Y."/>
            <person name="Li M."/>
            <person name="Jiang H."/>
            <person name="Wu G."/>
        </authorList>
    </citation>
    <scope>NUCLEOTIDE SEQUENCE [LARGE SCALE GENOMIC DNA]</scope>
    <source>
        <strain evidence="2">cv. GZQX0401</strain>
        <tissue evidence="1">Young leaves</tissue>
    </source>
</reference>
<evidence type="ECO:0000313" key="2">
    <source>
        <dbReference type="Proteomes" id="UP000027138"/>
    </source>
</evidence>
<name>A0A067K4P6_JATCU</name>
<keyword evidence="2" id="KW-1185">Reference proteome</keyword>
<gene>
    <name evidence="1" type="ORF">JCGZ_18609</name>
</gene>
<proteinExistence type="predicted"/>
<dbReference type="Proteomes" id="UP000027138">
    <property type="component" value="Unassembled WGS sequence"/>
</dbReference>
<accession>A0A067K4P6</accession>
<sequence length="84" mass="9309">MKMVVRHGDTYRLARVDEQSEGDDMDEEDEIGAEGYAKEANIGGLPPTFILCLSGPSHSAAQVETDEVLACILSRMDMFDNRME</sequence>
<organism evidence="1 2">
    <name type="scientific">Jatropha curcas</name>
    <name type="common">Barbados nut</name>
    <dbReference type="NCBI Taxonomy" id="180498"/>
    <lineage>
        <taxon>Eukaryota</taxon>
        <taxon>Viridiplantae</taxon>
        <taxon>Streptophyta</taxon>
        <taxon>Embryophyta</taxon>
        <taxon>Tracheophyta</taxon>
        <taxon>Spermatophyta</taxon>
        <taxon>Magnoliopsida</taxon>
        <taxon>eudicotyledons</taxon>
        <taxon>Gunneridae</taxon>
        <taxon>Pentapetalae</taxon>
        <taxon>rosids</taxon>
        <taxon>fabids</taxon>
        <taxon>Malpighiales</taxon>
        <taxon>Euphorbiaceae</taxon>
        <taxon>Crotonoideae</taxon>
        <taxon>Jatropheae</taxon>
        <taxon>Jatropha</taxon>
    </lineage>
</organism>